<sequence>MFKDVKRKMKVIFVIQGEGRGHLTQALALKQMLLHEGHEVVKVLVGKSKNRVIPESFQNKIGTPIEVFDSPNFLPSKDNRKFNLLRSLAYNTLLVPNYLSSIHLIRKNIQKSGADIIINFYEEDVEFRIWENHAESRIVAAIENAYDTYYYRKENQAYEEENDSIVAASSLVVPARRVWQG</sequence>
<evidence type="ECO:0000313" key="2">
    <source>
        <dbReference type="Proteomes" id="UP000285604"/>
    </source>
</evidence>
<proteinExistence type="predicted"/>
<reference evidence="1 2" key="1">
    <citation type="submission" date="2018-08" db="EMBL/GenBank/DDBJ databases">
        <title>A genome reference for cultivated species of the human gut microbiota.</title>
        <authorList>
            <person name="Zou Y."/>
            <person name="Xue W."/>
            <person name="Luo G."/>
        </authorList>
    </citation>
    <scope>NUCLEOTIDE SEQUENCE [LARGE SCALE GENOMIC DNA]</scope>
    <source>
        <strain evidence="1 2">OF03-3</strain>
    </source>
</reference>
<dbReference type="Proteomes" id="UP000285604">
    <property type="component" value="Unassembled WGS sequence"/>
</dbReference>
<comment type="caution">
    <text evidence="1">The sequence shown here is derived from an EMBL/GenBank/DDBJ whole genome shotgun (WGS) entry which is preliminary data.</text>
</comment>
<evidence type="ECO:0008006" key="3">
    <source>
        <dbReference type="Google" id="ProtNLM"/>
    </source>
</evidence>
<evidence type="ECO:0000313" key="1">
    <source>
        <dbReference type="EMBL" id="RGX98388.1"/>
    </source>
</evidence>
<gene>
    <name evidence="1" type="ORF">DXA63_01045</name>
</gene>
<protein>
    <recommendedName>
        <fullName evidence="3">Glycosyltransferase</fullName>
    </recommendedName>
</protein>
<accession>A0AA92UNX6</accession>
<organism evidence="1 2">
    <name type="scientific">Segatella copri</name>
    <dbReference type="NCBI Taxonomy" id="165179"/>
    <lineage>
        <taxon>Bacteria</taxon>
        <taxon>Pseudomonadati</taxon>
        <taxon>Bacteroidota</taxon>
        <taxon>Bacteroidia</taxon>
        <taxon>Bacteroidales</taxon>
        <taxon>Prevotellaceae</taxon>
        <taxon>Segatella</taxon>
    </lineage>
</organism>
<dbReference type="SUPFAM" id="SSF53756">
    <property type="entry name" value="UDP-Glycosyltransferase/glycogen phosphorylase"/>
    <property type="match status" value="1"/>
</dbReference>
<dbReference type="EMBL" id="QSCI01000002">
    <property type="protein sequence ID" value="RGX98388.1"/>
    <property type="molecule type" value="Genomic_DNA"/>
</dbReference>
<dbReference type="AlphaFoldDB" id="A0AA92UNX6"/>
<name>A0AA92UNX6_9BACT</name>